<dbReference type="Gene3D" id="3.40.1580.10">
    <property type="entry name" value="SMI1/KNR4-like"/>
    <property type="match status" value="1"/>
</dbReference>
<dbReference type="SUPFAM" id="SSF160631">
    <property type="entry name" value="SMI1/KNR4-like"/>
    <property type="match status" value="1"/>
</dbReference>
<feature type="domain" description="Knr4/Smi1-like" evidence="1">
    <location>
        <begin position="281"/>
        <end position="389"/>
    </location>
</feature>
<dbReference type="RefSeq" id="WP_277858804.1">
    <property type="nucleotide sequence ID" value="NZ_JARRAG010000001.1"/>
</dbReference>
<evidence type="ECO:0000313" key="2">
    <source>
        <dbReference type="EMBL" id="MDG3002440.1"/>
    </source>
</evidence>
<dbReference type="Pfam" id="PF09346">
    <property type="entry name" value="SMI1_KNR4"/>
    <property type="match status" value="1"/>
</dbReference>
<proteinExistence type="predicted"/>
<gene>
    <name evidence="2" type="ORF">PZE19_01460</name>
</gene>
<keyword evidence="3" id="KW-1185">Reference proteome</keyword>
<reference evidence="2 3" key="1">
    <citation type="submission" date="2023-03" db="EMBL/GenBank/DDBJ databases">
        <title>Paludisphaera mucosa sp. nov. a novel planctomycete from northern fen.</title>
        <authorList>
            <person name="Ivanova A."/>
        </authorList>
    </citation>
    <scope>NUCLEOTIDE SEQUENCE [LARGE SCALE GENOMIC DNA]</scope>
    <source>
        <strain evidence="2 3">Pla2</strain>
    </source>
</reference>
<name>A0ABT6F4W2_9BACT</name>
<evidence type="ECO:0000313" key="3">
    <source>
        <dbReference type="Proteomes" id="UP001216907"/>
    </source>
</evidence>
<organism evidence="2 3">
    <name type="scientific">Paludisphaera mucosa</name>
    <dbReference type="NCBI Taxonomy" id="3030827"/>
    <lineage>
        <taxon>Bacteria</taxon>
        <taxon>Pseudomonadati</taxon>
        <taxon>Planctomycetota</taxon>
        <taxon>Planctomycetia</taxon>
        <taxon>Isosphaerales</taxon>
        <taxon>Isosphaeraceae</taxon>
        <taxon>Paludisphaera</taxon>
    </lineage>
</organism>
<dbReference type="InterPro" id="IPR037883">
    <property type="entry name" value="Knr4/Smi1-like_sf"/>
</dbReference>
<sequence length="400" mass="44331">MGRALGYVGFTGPDRRLDTTGYFDDPVNVLPVKCANCTFPDLDHVPQPYRLARGIDRPVDLAPANLGNFLARDRARRVIEAACPGQCRFHPTTVKKTNDAAPWFLAVPTHHIAIGRVRAEVPRCSACGEPKTCHVNEFEPDPPGAIEWDVAKSLSWGSHNDTIGLERDRAKLRAAYGPRAEIMAADTGWARQRIYRYLFFSLRLELLLKKLKIKGMTRLAGDSGAPTGEDRAWVDEQVDRLNRLGFGSPPGRDGREDQGWFDAYLKKHRKRRGAPHDFGPIEAALGASLPPTYKVFVDQVGAEIFRNVEGEEGFEARILLPQDLDLTSYRQGAVPMDGEEDRQVDAVLFAATGHGDGFCFDLAAGGPEYPVYLYDHEANVFDAYAPNFGGCIRRFIGEDG</sequence>
<accession>A0ABT6F4W2</accession>
<dbReference type="InterPro" id="IPR018958">
    <property type="entry name" value="Knr4/Smi1-like_dom"/>
</dbReference>
<evidence type="ECO:0000259" key="1">
    <source>
        <dbReference type="Pfam" id="PF09346"/>
    </source>
</evidence>
<comment type="caution">
    <text evidence="2">The sequence shown here is derived from an EMBL/GenBank/DDBJ whole genome shotgun (WGS) entry which is preliminary data.</text>
</comment>
<dbReference type="Proteomes" id="UP001216907">
    <property type="component" value="Unassembled WGS sequence"/>
</dbReference>
<dbReference type="EMBL" id="JARRAG010000001">
    <property type="protein sequence ID" value="MDG3002440.1"/>
    <property type="molecule type" value="Genomic_DNA"/>
</dbReference>
<protein>
    <submittedName>
        <fullName evidence="2">SMI1/KNR4 family protein</fullName>
    </submittedName>
</protein>